<dbReference type="InterPro" id="IPR042855">
    <property type="entry name" value="V_SNARE_CC"/>
</dbReference>
<dbReference type="PRINTS" id="PR00219">
    <property type="entry name" value="SYNAPTOBREVN"/>
</dbReference>
<reference evidence="5 6" key="1">
    <citation type="journal article" date="2018" name="MBio">
        <title>Comparative Genomics Reveals the Core Gene Toolbox for the Fungus-Insect Symbiosis.</title>
        <authorList>
            <person name="Wang Y."/>
            <person name="Stata M."/>
            <person name="Wang W."/>
            <person name="Stajich J.E."/>
            <person name="White M.M."/>
            <person name="Moncalvo J.M."/>
        </authorList>
    </citation>
    <scope>NUCLEOTIDE SEQUENCE [LARGE SCALE GENOMIC DNA]</scope>
    <source>
        <strain evidence="5 6">SC-DP-2</strain>
    </source>
</reference>
<dbReference type="CDD" id="cd15843">
    <property type="entry name" value="R-SNARE"/>
    <property type="match status" value="1"/>
</dbReference>
<dbReference type="OrthoDB" id="190375at2759"/>
<dbReference type="InterPro" id="IPR001388">
    <property type="entry name" value="Synaptobrevin-like"/>
</dbReference>
<accession>A0A2T9YSI2</accession>
<dbReference type="PANTHER" id="PTHR45701">
    <property type="entry name" value="SYNAPTOBREVIN FAMILY MEMBER"/>
    <property type="match status" value="1"/>
</dbReference>
<evidence type="ECO:0000256" key="2">
    <source>
        <dbReference type="SAM" id="MobiDB-lite"/>
    </source>
</evidence>
<keyword evidence="3" id="KW-0812">Transmembrane</keyword>
<sequence length="126" mass="13962">ANNKKNKHHTKPSAKRVSVDSNQTVLAPDQLSQSTTPHVTVPEVAREKELNAQIGQVSSIMNQNISKVLERGENLESLQVKTDEMTESAKAFKQQAKATKRKMLLRNLFLSISIVVVVGILLVFTI</sequence>
<evidence type="ECO:0000256" key="3">
    <source>
        <dbReference type="SAM" id="Phobius"/>
    </source>
</evidence>
<evidence type="ECO:0000256" key="1">
    <source>
        <dbReference type="PROSITE-ProRule" id="PRU00290"/>
    </source>
</evidence>
<dbReference type="InterPro" id="IPR016444">
    <property type="entry name" value="Synaptobrevin/VAMP"/>
</dbReference>
<feature type="non-terminal residue" evidence="5">
    <location>
        <position position="126"/>
    </location>
</feature>
<gene>
    <name evidence="5" type="ORF">BB560_005867</name>
</gene>
<organism evidence="5 6">
    <name type="scientific">Smittium megazygosporum</name>
    <dbReference type="NCBI Taxonomy" id="133381"/>
    <lineage>
        <taxon>Eukaryota</taxon>
        <taxon>Fungi</taxon>
        <taxon>Fungi incertae sedis</taxon>
        <taxon>Zoopagomycota</taxon>
        <taxon>Kickxellomycotina</taxon>
        <taxon>Harpellomycetes</taxon>
        <taxon>Harpellales</taxon>
        <taxon>Legeriomycetaceae</taxon>
        <taxon>Smittium</taxon>
    </lineage>
</organism>
<feature type="region of interest" description="Disordered" evidence="2">
    <location>
        <begin position="1"/>
        <end position="37"/>
    </location>
</feature>
<keyword evidence="3" id="KW-0472">Membrane</keyword>
<dbReference type="AlphaFoldDB" id="A0A2T9YSI2"/>
<dbReference type="Pfam" id="PF00957">
    <property type="entry name" value="Synaptobrevin"/>
    <property type="match status" value="1"/>
</dbReference>
<evidence type="ECO:0000313" key="5">
    <source>
        <dbReference type="EMBL" id="PVU95287.1"/>
    </source>
</evidence>
<dbReference type="Gene3D" id="1.20.5.110">
    <property type="match status" value="1"/>
</dbReference>
<comment type="caution">
    <text evidence="5">The sequence shown here is derived from an EMBL/GenBank/DDBJ whole genome shotgun (WGS) entry which is preliminary data.</text>
</comment>
<keyword evidence="6" id="KW-1185">Reference proteome</keyword>
<evidence type="ECO:0000313" key="6">
    <source>
        <dbReference type="Proteomes" id="UP000245609"/>
    </source>
</evidence>
<feature type="non-terminal residue" evidence="5">
    <location>
        <position position="1"/>
    </location>
</feature>
<dbReference type="PROSITE" id="PS50892">
    <property type="entry name" value="V_SNARE"/>
    <property type="match status" value="1"/>
</dbReference>
<proteinExistence type="predicted"/>
<dbReference type="STRING" id="133381.A0A2T9YSI2"/>
<keyword evidence="1" id="KW-0175">Coiled coil</keyword>
<dbReference type="GO" id="GO:0016192">
    <property type="term" value="P:vesicle-mediated transport"/>
    <property type="evidence" value="ECO:0007669"/>
    <property type="project" value="InterPro"/>
</dbReference>
<feature type="compositionally biased region" description="Polar residues" evidence="2">
    <location>
        <begin position="19"/>
        <end position="37"/>
    </location>
</feature>
<dbReference type="SUPFAM" id="SSF58038">
    <property type="entry name" value="SNARE fusion complex"/>
    <property type="match status" value="1"/>
</dbReference>
<feature type="domain" description="V-SNARE coiled-coil homology" evidence="4">
    <location>
        <begin position="46"/>
        <end position="106"/>
    </location>
</feature>
<dbReference type="Proteomes" id="UP000245609">
    <property type="component" value="Unassembled WGS sequence"/>
</dbReference>
<name>A0A2T9YSI2_9FUNG</name>
<keyword evidence="3" id="KW-1133">Transmembrane helix</keyword>
<dbReference type="EMBL" id="MBFS01002568">
    <property type="protein sequence ID" value="PVU95287.1"/>
    <property type="molecule type" value="Genomic_DNA"/>
</dbReference>
<protein>
    <recommendedName>
        <fullName evidence="4">V-SNARE coiled-coil homology domain-containing protein</fullName>
    </recommendedName>
</protein>
<dbReference type="GO" id="GO:0016020">
    <property type="term" value="C:membrane"/>
    <property type="evidence" value="ECO:0007669"/>
    <property type="project" value="InterPro"/>
</dbReference>
<evidence type="ECO:0000259" key="4">
    <source>
        <dbReference type="PROSITE" id="PS50892"/>
    </source>
</evidence>
<feature type="compositionally biased region" description="Basic residues" evidence="2">
    <location>
        <begin position="1"/>
        <end position="14"/>
    </location>
</feature>
<feature type="transmembrane region" description="Helical" evidence="3">
    <location>
        <begin position="103"/>
        <end position="124"/>
    </location>
</feature>